<comment type="caution">
    <text evidence="2">The sequence shown here is derived from an EMBL/GenBank/DDBJ whole genome shotgun (WGS) entry which is preliminary data.</text>
</comment>
<evidence type="ECO:0000313" key="2">
    <source>
        <dbReference type="EMBL" id="RCW63182.1"/>
    </source>
</evidence>
<dbReference type="AlphaFoldDB" id="A0A368X590"/>
<dbReference type="RefSeq" id="WP_114472701.1">
    <property type="nucleotide sequence ID" value="NZ_QPJK01000020.1"/>
</dbReference>
<dbReference type="Pfam" id="PF06527">
    <property type="entry name" value="TniQ"/>
    <property type="match status" value="1"/>
</dbReference>
<dbReference type="Proteomes" id="UP000252884">
    <property type="component" value="Unassembled WGS sequence"/>
</dbReference>
<keyword evidence="3" id="KW-1185">Reference proteome</keyword>
<accession>A0A368X590</accession>
<reference evidence="2 3" key="1">
    <citation type="submission" date="2018-07" db="EMBL/GenBank/DDBJ databases">
        <title>Genomic Encyclopedia of Type Strains, Phase IV (KMG-IV): sequencing the most valuable type-strain genomes for metagenomic binning, comparative biology and taxonomic classification.</title>
        <authorList>
            <person name="Goeker M."/>
        </authorList>
    </citation>
    <scope>NUCLEOTIDE SEQUENCE [LARGE SCALE GENOMIC DNA]</scope>
    <source>
        <strain evidence="2 3">DSM 21634</strain>
    </source>
</reference>
<dbReference type="InterPro" id="IPR009492">
    <property type="entry name" value="TniQ"/>
</dbReference>
<dbReference type="EMBL" id="QPJK01000020">
    <property type="protein sequence ID" value="RCW63182.1"/>
    <property type="molecule type" value="Genomic_DNA"/>
</dbReference>
<gene>
    <name evidence="2" type="ORF">DES41_1206</name>
</gene>
<evidence type="ECO:0000313" key="3">
    <source>
        <dbReference type="Proteomes" id="UP000252884"/>
    </source>
</evidence>
<name>A0A368X590_9BURK</name>
<sequence length="341" mass="37158">MSIAVARHTGLPFVPQPGPDELLGSWLLRVAQLYGLGLPTLLSRLGALQSDVTHLPHWFSIDVSTVRMDALSAATHLPRSYLAKMASSGCRPHWPEELGACEQCLMDKTDAGEPLMWNRNWMGPLATVCKIHGTWLTPVATRRLTSVRHAGAFGDAVQPVAAAPTLLDEEPARVGDALWLQALLLARTAVRLPWGRTRPSDLIRIVNAVAHELITVPTSALSAHCPSANCRAPAVRSFAFKSAAGQRAVTWLPTRLRQRQWLLARVAHVLRWAPGARTFQVSWSSASVSRLASTVGWPDGALAWVCPNAADLALRQDSLRREYGTSPSYFKARSALLASIQ</sequence>
<feature type="domain" description="TniQ" evidence="1">
    <location>
        <begin position="12"/>
        <end position="135"/>
    </location>
</feature>
<evidence type="ECO:0000259" key="1">
    <source>
        <dbReference type="Pfam" id="PF06527"/>
    </source>
</evidence>
<proteinExistence type="predicted"/>
<organism evidence="2 3">
    <name type="scientific">Pseudorhodoferax soli</name>
    <dbReference type="NCBI Taxonomy" id="545864"/>
    <lineage>
        <taxon>Bacteria</taxon>
        <taxon>Pseudomonadati</taxon>
        <taxon>Pseudomonadota</taxon>
        <taxon>Betaproteobacteria</taxon>
        <taxon>Burkholderiales</taxon>
        <taxon>Comamonadaceae</taxon>
    </lineage>
</organism>
<protein>
    <submittedName>
        <fullName evidence="2">TniQ protein</fullName>
    </submittedName>
</protein>
<dbReference type="OrthoDB" id="9036115at2"/>